<sequence>MLKATPTTKSGGLLSNAFVAMRRRQTPAAASGTGRHRGRAASEGLTAIGSPGLGTHRRPSDAPVPGGTITRG</sequence>
<reference evidence="2 3" key="1">
    <citation type="submission" date="2017-06" db="EMBL/GenBank/DDBJ databases">
        <authorList>
            <person name="Kim H.J."/>
            <person name="Triplett B.A."/>
        </authorList>
    </citation>
    <scope>NUCLEOTIDE SEQUENCE [LARGE SCALE GENOMIC DNA]</scope>
    <source>
        <strain evidence="2 3">CGMCC 4.1858</strain>
    </source>
</reference>
<organism evidence="2 3">
    <name type="scientific">Actinacidiphila glaucinigra</name>
    <dbReference type="NCBI Taxonomy" id="235986"/>
    <lineage>
        <taxon>Bacteria</taxon>
        <taxon>Bacillati</taxon>
        <taxon>Actinomycetota</taxon>
        <taxon>Actinomycetes</taxon>
        <taxon>Kitasatosporales</taxon>
        <taxon>Streptomycetaceae</taxon>
        <taxon>Actinacidiphila</taxon>
    </lineage>
</organism>
<proteinExistence type="predicted"/>
<evidence type="ECO:0000256" key="1">
    <source>
        <dbReference type="SAM" id="MobiDB-lite"/>
    </source>
</evidence>
<evidence type="ECO:0000313" key="2">
    <source>
        <dbReference type="EMBL" id="SNS36301.1"/>
    </source>
</evidence>
<protein>
    <submittedName>
        <fullName evidence="2">Uncharacterized protein</fullName>
    </submittedName>
</protein>
<accession>A0A239DW28</accession>
<dbReference type="Proteomes" id="UP000198280">
    <property type="component" value="Unassembled WGS sequence"/>
</dbReference>
<dbReference type="AlphaFoldDB" id="A0A239DW28"/>
<evidence type="ECO:0000313" key="3">
    <source>
        <dbReference type="Proteomes" id="UP000198280"/>
    </source>
</evidence>
<gene>
    <name evidence="2" type="ORF">SAMN05216252_105174</name>
</gene>
<dbReference type="EMBL" id="FZOF01000005">
    <property type="protein sequence ID" value="SNS36301.1"/>
    <property type="molecule type" value="Genomic_DNA"/>
</dbReference>
<keyword evidence="3" id="KW-1185">Reference proteome</keyword>
<dbReference type="RefSeq" id="WP_089223744.1">
    <property type="nucleotide sequence ID" value="NZ_FZOF01000005.1"/>
</dbReference>
<name>A0A239DW28_9ACTN</name>
<feature type="region of interest" description="Disordered" evidence="1">
    <location>
        <begin position="25"/>
        <end position="72"/>
    </location>
</feature>